<feature type="domain" description="SUEL-type lectin" evidence="3">
    <location>
        <begin position="24"/>
        <end position="106"/>
    </location>
</feature>
<evidence type="ECO:0000256" key="2">
    <source>
        <dbReference type="SAM" id="Phobius"/>
    </source>
</evidence>
<feature type="compositionally biased region" description="Basic and acidic residues" evidence="1">
    <location>
        <begin position="248"/>
        <end position="266"/>
    </location>
</feature>
<dbReference type="Gene3D" id="2.60.120.740">
    <property type="match status" value="1"/>
</dbReference>
<feature type="compositionally biased region" description="Low complexity" evidence="1">
    <location>
        <begin position="234"/>
        <end position="243"/>
    </location>
</feature>
<dbReference type="InterPro" id="IPR043159">
    <property type="entry name" value="Lectin_gal-bd_sf"/>
</dbReference>
<dbReference type="PROSITE" id="PS50228">
    <property type="entry name" value="SUEL_LECTIN"/>
    <property type="match status" value="1"/>
</dbReference>
<keyword evidence="2" id="KW-0472">Membrane</keyword>
<reference evidence="5" key="1">
    <citation type="submission" date="2016-11" db="UniProtKB">
        <authorList>
            <consortium name="WormBaseParasite"/>
        </authorList>
    </citation>
    <scope>IDENTIFICATION</scope>
</reference>
<dbReference type="WBParaSite" id="maker-uti_cns_0000174-snap-gene-2.10-mRNA-1">
    <property type="protein sequence ID" value="maker-uti_cns_0000174-snap-gene-2.10-mRNA-1"/>
    <property type="gene ID" value="maker-uti_cns_0000174-snap-gene-2.10"/>
</dbReference>
<evidence type="ECO:0000313" key="5">
    <source>
        <dbReference type="WBParaSite" id="maker-uti_cns_0000174-snap-gene-2.10-mRNA-1"/>
    </source>
</evidence>
<keyword evidence="2" id="KW-0812">Transmembrane</keyword>
<keyword evidence="4" id="KW-1185">Reference proteome</keyword>
<dbReference type="Proteomes" id="UP000095280">
    <property type="component" value="Unplaced"/>
</dbReference>
<feature type="transmembrane region" description="Helical" evidence="2">
    <location>
        <begin position="290"/>
        <end position="314"/>
    </location>
</feature>
<protein>
    <submittedName>
        <fullName evidence="5">SUEL-type lectin domain-containing protein</fullName>
    </submittedName>
</protein>
<feature type="region of interest" description="Disordered" evidence="1">
    <location>
        <begin position="234"/>
        <end position="266"/>
    </location>
</feature>
<feature type="region of interest" description="Disordered" evidence="1">
    <location>
        <begin position="323"/>
        <end position="351"/>
    </location>
</feature>
<evidence type="ECO:0000256" key="1">
    <source>
        <dbReference type="SAM" id="MobiDB-lite"/>
    </source>
</evidence>
<evidence type="ECO:0000313" key="4">
    <source>
        <dbReference type="Proteomes" id="UP000095280"/>
    </source>
</evidence>
<name>A0A1I8FWB5_9PLAT</name>
<accession>A0A1I8FWB5</accession>
<dbReference type="GO" id="GO:0030246">
    <property type="term" value="F:carbohydrate binding"/>
    <property type="evidence" value="ECO:0007669"/>
    <property type="project" value="InterPro"/>
</dbReference>
<keyword evidence="2" id="KW-1133">Transmembrane helix</keyword>
<dbReference type="AlphaFoldDB" id="A0A1I8FWB5"/>
<feature type="region of interest" description="Disordered" evidence="1">
    <location>
        <begin position="1"/>
        <end position="22"/>
    </location>
</feature>
<organism evidence="4 5">
    <name type="scientific">Macrostomum lignano</name>
    <dbReference type="NCBI Taxonomy" id="282301"/>
    <lineage>
        <taxon>Eukaryota</taxon>
        <taxon>Metazoa</taxon>
        <taxon>Spiralia</taxon>
        <taxon>Lophotrochozoa</taxon>
        <taxon>Platyhelminthes</taxon>
        <taxon>Rhabditophora</taxon>
        <taxon>Macrostomorpha</taxon>
        <taxon>Macrostomida</taxon>
        <taxon>Macrostomidae</taxon>
        <taxon>Macrostomum</taxon>
    </lineage>
</organism>
<proteinExistence type="predicted"/>
<dbReference type="InterPro" id="IPR000922">
    <property type="entry name" value="Lectin_gal-bd_dom"/>
</dbReference>
<evidence type="ECO:0000259" key="3">
    <source>
        <dbReference type="PROSITE" id="PS50228"/>
    </source>
</evidence>
<sequence length="363" mass="38794">SNQQPTGQPDSPGLLGRPGHPELPPGALLKILGAEFGQSGDPSSLCNRFGGGGRRGATCDLPDAAQLIATRCGGRRSCRIVGPELPGARAACPGQLTQLTVRFTCLPAVHTVLLCSGSYRHLSCEETQSLTILHARLTNKYILGNLSCPDTVKVDSGYAVCPDRDMTNPFNSLCRRNHHSCSVKATFPPDRGCAHANLLLVYSCVPSSQQHDGALPDIEGTEADANLRAQRQQQQKQKLQQNRNKNRVVNDQDRPAADGDMAMKHEDGTVAKPKLTPGVTDNGQDGQVDLLLVSACGCLATILLIGLVAVLALSRRRHILQRQRPPAAGVTVANGDPARRSQLTPPTDAGANAYLLPRRLQQQ</sequence>